<dbReference type="PROSITE" id="PS50055">
    <property type="entry name" value="TYR_PHOSPHATASE_PTP"/>
    <property type="match status" value="1"/>
</dbReference>
<dbReference type="SUPFAM" id="SSF52799">
    <property type="entry name" value="(Phosphotyrosine protein) phosphatases II"/>
    <property type="match status" value="1"/>
</dbReference>
<dbReference type="InterPro" id="IPR003595">
    <property type="entry name" value="Tyr_Pase_cat"/>
</dbReference>
<proteinExistence type="predicted"/>
<dbReference type="PRINTS" id="PR00700">
    <property type="entry name" value="PRTYPHPHTASE"/>
</dbReference>
<reference evidence="5" key="1">
    <citation type="submission" date="2020-12" db="UniProtKB">
        <authorList>
            <consortium name="WormBaseParasite"/>
        </authorList>
    </citation>
    <scope>IDENTIFICATION</scope>
    <source>
        <strain evidence="5">MHco3</strain>
    </source>
</reference>
<feature type="domain" description="Tyrosine specific protein phosphatases" evidence="3">
    <location>
        <begin position="266"/>
        <end position="323"/>
    </location>
</feature>
<sequence>MSIHLPVDPTFASDERKKKKKRRKPKKGFLRKDDVVDVSFKDAPEDTDVQDYPTEEVESLDNRVKWVRNVTSSSLKAVWKEFQENRDYKPDSYTLEAYEKNEHKNRYNDILCMDSTRVRLKARRDYDDYIHANWITMPDHQKYICTQGPIMDTVEDFWHMVFTEKSNVIVMLCNFVEGNHEKCFPYFCEDLDVPATYGRLYTVTTVQCYDPDPSGLIVHKLLKVEVLGVSTKVHHLAYGGWPDHIAPSTPLPTVVLLKLARILCGGNPITVHCSAGIGRTATFVGIDYAVQKIIKNANTSMIDVLKDLRNQRLHAIQSAIQYTFLHVCIIEVFIEDGVITWDGNVQKFFNAYNRMLEKYKKSCPPNQ</sequence>
<dbReference type="AlphaFoldDB" id="A0A7I5EBN0"/>
<dbReference type="GO" id="GO:0004725">
    <property type="term" value="F:protein tyrosine phosphatase activity"/>
    <property type="evidence" value="ECO:0007669"/>
    <property type="project" value="InterPro"/>
</dbReference>
<evidence type="ECO:0000313" key="4">
    <source>
        <dbReference type="Proteomes" id="UP000025227"/>
    </source>
</evidence>
<dbReference type="CDD" id="cd00047">
    <property type="entry name" value="PTPc"/>
    <property type="match status" value="1"/>
</dbReference>
<feature type="region of interest" description="Disordered" evidence="1">
    <location>
        <begin position="1"/>
        <end position="29"/>
    </location>
</feature>
<dbReference type="PANTHER" id="PTHR46163:SF10">
    <property type="entry name" value="PROTEIN-TYROSINE PHOSPHATASE-RELATED"/>
    <property type="match status" value="1"/>
</dbReference>
<dbReference type="SMART" id="SM00194">
    <property type="entry name" value="PTPc"/>
    <property type="match status" value="1"/>
</dbReference>
<name>A0A7I5EBN0_HAECO</name>
<dbReference type="PROSITE" id="PS50056">
    <property type="entry name" value="TYR_PHOSPHATASE_2"/>
    <property type="match status" value="1"/>
</dbReference>
<dbReference type="InterPro" id="IPR000387">
    <property type="entry name" value="Tyr_Pase_dom"/>
</dbReference>
<dbReference type="InterPro" id="IPR052782">
    <property type="entry name" value="Oocyte-zygote_transition_reg"/>
</dbReference>
<evidence type="ECO:0000313" key="5">
    <source>
        <dbReference type="WBParaSite" id="HCON_00129110-00001"/>
    </source>
</evidence>
<dbReference type="PANTHER" id="PTHR46163">
    <property type="entry name" value="TYROSINE-PROTEIN PHOSPHATASE-RELATED"/>
    <property type="match status" value="1"/>
</dbReference>
<dbReference type="OrthoDB" id="10051650at2759"/>
<dbReference type="OMA" id="CIIEVFI"/>
<dbReference type="SMART" id="SM00404">
    <property type="entry name" value="PTPc_motif"/>
    <property type="match status" value="1"/>
</dbReference>
<dbReference type="Proteomes" id="UP000025227">
    <property type="component" value="Unplaced"/>
</dbReference>
<accession>A0A7I5EBN0</accession>
<evidence type="ECO:0000259" key="3">
    <source>
        <dbReference type="PROSITE" id="PS50056"/>
    </source>
</evidence>
<organism evidence="4 5">
    <name type="scientific">Haemonchus contortus</name>
    <name type="common">Barber pole worm</name>
    <dbReference type="NCBI Taxonomy" id="6289"/>
    <lineage>
        <taxon>Eukaryota</taxon>
        <taxon>Metazoa</taxon>
        <taxon>Ecdysozoa</taxon>
        <taxon>Nematoda</taxon>
        <taxon>Chromadorea</taxon>
        <taxon>Rhabditida</taxon>
        <taxon>Rhabditina</taxon>
        <taxon>Rhabditomorpha</taxon>
        <taxon>Strongyloidea</taxon>
        <taxon>Trichostrongylidae</taxon>
        <taxon>Haemonchus</taxon>
    </lineage>
</organism>
<dbReference type="Gene3D" id="3.90.190.10">
    <property type="entry name" value="Protein tyrosine phosphatase superfamily"/>
    <property type="match status" value="1"/>
</dbReference>
<keyword evidence="4" id="KW-1185">Reference proteome</keyword>
<protein>
    <submittedName>
        <fullName evidence="5">Protein-tyrosine phosphatase</fullName>
    </submittedName>
</protein>
<feature type="domain" description="Tyrosine-protein phosphatase" evidence="2">
    <location>
        <begin position="78"/>
        <end position="332"/>
    </location>
</feature>
<dbReference type="InterPro" id="IPR029021">
    <property type="entry name" value="Prot-tyrosine_phosphatase-like"/>
</dbReference>
<dbReference type="InterPro" id="IPR000242">
    <property type="entry name" value="PTP_cat"/>
</dbReference>
<dbReference type="WBParaSite" id="HCON_00129110-00001">
    <property type="protein sequence ID" value="HCON_00129110-00001"/>
    <property type="gene ID" value="HCON_00129110"/>
</dbReference>
<dbReference type="PROSITE" id="PS00383">
    <property type="entry name" value="TYR_PHOSPHATASE_1"/>
    <property type="match status" value="1"/>
</dbReference>
<dbReference type="Pfam" id="PF00102">
    <property type="entry name" value="Y_phosphatase"/>
    <property type="match status" value="1"/>
</dbReference>
<evidence type="ECO:0000259" key="2">
    <source>
        <dbReference type="PROSITE" id="PS50055"/>
    </source>
</evidence>
<feature type="compositionally biased region" description="Basic residues" evidence="1">
    <location>
        <begin position="17"/>
        <end position="29"/>
    </location>
</feature>
<dbReference type="InterPro" id="IPR016130">
    <property type="entry name" value="Tyr_Pase_AS"/>
</dbReference>
<evidence type="ECO:0000256" key="1">
    <source>
        <dbReference type="SAM" id="MobiDB-lite"/>
    </source>
</evidence>